<name>A0A834JA54_VESVU</name>
<accession>A0A834JA54</accession>
<evidence type="ECO:0000313" key="2">
    <source>
        <dbReference type="Proteomes" id="UP000614350"/>
    </source>
</evidence>
<gene>
    <name evidence="1" type="ORF">HZH66_012515</name>
</gene>
<organism evidence="1 2">
    <name type="scientific">Vespula vulgaris</name>
    <name type="common">Yellow jacket</name>
    <name type="synonym">Wasp</name>
    <dbReference type="NCBI Taxonomy" id="7454"/>
    <lineage>
        <taxon>Eukaryota</taxon>
        <taxon>Metazoa</taxon>
        <taxon>Ecdysozoa</taxon>
        <taxon>Arthropoda</taxon>
        <taxon>Hexapoda</taxon>
        <taxon>Insecta</taxon>
        <taxon>Pterygota</taxon>
        <taxon>Neoptera</taxon>
        <taxon>Endopterygota</taxon>
        <taxon>Hymenoptera</taxon>
        <taxon>Apocrita</taxon>
        <taxon>Aculeata</taxon>
        <taxon>Vespoidea</taxon>
        <taxon>Vespidae</taxon>
        <taxon>Vespinae</taxon>
        <taxon>Vespula</taxon>
    </lineage>
</organism>
<dbReference type="Proteomes" id="UP000614350">
    <property type="component" value="Unassembled WGS sequence"/>
</dbReference>
<protein>
    <submittedName>
        <fullName evidence="1">Uncharacterized protein</fullName>
    </submittedName>
</protein>
<dbReference type="EMBL" id="JACSEA010000016">
    <property type="protein sequence ID" value="KAF7384265.1"/>
    <property type="molecule type" value="Genomic_DNA"/>
</dbReference>
<comment type="caution">
    <text evidence="1">The sequence shown here is derived from an EMBL/GenBank/DDBJ whole genome shotgun (WGS) entry which is preliminary data.</text>
</comment>
<sequence length="137" mass="14919">MEPGLLSLTEVPNTCGITARPKYIVAEGKRKYLTPEYHKMKFYCTLLACVAAGPLSPWYFRIGGRFVTMVTQAHNDLLAGGPEVRHPSHLPTHSKTASLNHTLPSILDTSLTAHVPHSTTSPMSSVVLLPSTLISLQ</sequence>
<reference evidence="1" key="1">
    <citation type="journal article" date="2020" name="G3 (Bethesda)">
        <title>High-Quality Assemblies for Three Invasive Social Wasps from the &lt;i&gt;Vespula&lt;/i&gt; Genus.</title>
        <authorList>
            <person name="Harrop T.W.R."/>
            <person name="Guhlin J."/>
            <person name="McLaughlin G.M."/>
            <person name="Permina E."/>
            <person name="Stockwell P."/>
            <person name="Gilligan J."/>
            <person name="Le Lec M.F."/>
            <person name="Gruber M.A.M."/>
            <person name="Quinn O."/>
            <person name="Lovegrove M."/>
            <person name="Duncan E.J."/>
            <person name="Remnant E.J."/>
            <person name="Van Eeckhoven J."/>
            <person name="Graham B."/>
            <person name="Knapp R.A."/>
            <person name="Langford K.W."/>
            <person name="Kronenberg Z."/>
            <person name="Press M.O."/>
            <person name="Eacker S.M."/>
            <person name="Wilson-Rankin E.E."/>
            <person name="Purcell J."/>
            <person name="Lester P.J."/>
            <person name="Dearden P.K."/>
        </authorList>
    </citation>
    <scope>NUCLEOTIDE SEQUENCE</scope>
    <source>
        <strain evidence="1">Marl-1</strain>
    </source>
</reference>
<dbReference type="AlphaFoldDB" id="A0A834JA54"/>
<keyword evidence="2" id="KW-1185">Reference proteome</keyword>
<evidence type="ECO:0000313" key="1">
    <source>
        <dbReference type="EMBL" id="KAF7384265.1"/>
    </source>
</evidence>
<proteinExistence type="predicted"/>